<evidence type="ECO:0000313" key="2">
    <source>
        <dbReference type="Proteomes" id="UP000214720"/>
    </source>
</evidence>
<dbReference type="Proteomes" id="UP000214720">
    <property type="component" value="Unassembled WGS sequence"/>
</dbReference>
<evidence type="ECO:0000313" key="1">
    <source>
        <dbReference type="EMBL" id="OXC74526.1"/>
    </source>
</evidence>
<dbReference type="AlphaFoldDB" id="A0A226WTI9"/>
<gene>
    <name evidence="1" type="ORF">BSU04_31365</name>
</gene>
<accession>A0A226WTI9</accession>
<reference evidence="2" key="1">
    <citation type="submission" date="2017-01" db="EMBL/GenBank/DDBJ databases">
        <title>Genome Analysis of Deinococcus marmoris KOPRI26562.</title>
        <authorList>
            <person name="Kim J.H."/>
            <person name="Oh H.-M."/>
        </authorList>
    </citation>
    <scope>NUCLEOTIDE SEQUENCE [LARGE SCALE GENOMIC DNA]</scope>
    <source>
        <strain evidence="2">PAMC 26633</strain>
    </source>
</reference>
<name>A0A226WTI9_CABSO</name>
<dbReference type="EMBL" id="MTHB01000209">
    <property type="protein sequence ID" value="OXC74526.1"/>
    <property type="molecule type" value="Genomic_DNA"/>
</dbReference>
<protein>
    <submittedName>
        <fullName evidence="1">Uncharacterized protein</fullName>
    </submittedName>
</protein>
<comment type="caution">
    <text evidence="1">The sequence shown here is derived from an EMBL/GenBank/DDBJ whole genome shotgun (WGS) entry which is preliminary data.</text>
</comment>
<sequence length="40" mass="4596">MKTWQQNLLPGRYRTKSTADADLDISNGCCHESIHCEFIL</sequence>
<organism evidence="1 2">
    <name type="scientific">Caballeronia sordidicola</name>
    <name type="common">Burkholderia sordidicola</name>
    <dbReference type="NCBI Taxonomy" id="196367"/>
    <lineage>
        <taxon>Bacteria</taxon>
        <taxon>Pseudomonadati</taxon>
        <taxon>Pseudomonadota</taxon>
        <taxon>Betaproteobacteria</taxon>
        <taxon>Burkholderiales</taxon>
        <taxon>Burkholderiaceae</taxon>
        <taxon>Caballeronia</taxon>
    </lineage>
</organism>
<proteinExistence type="predicted"/>